<organism evidence="1 2">
    <name type="scientific">Paxillus rubicundulus Ve08.2h10</name>
    <dbReference type="NCBI Taxonomy" id="930991"/>
    <lineage>
        <taxon>Eukaryota</taxon>
        <taxon>Fungi</taxon>
        <taxon>Dikarya</taxon>
        <taxon>Basidiomycota</taxon>
        <taxon>Agaricomycotina</taxon>
        <taxon>Agaricomycetes</taxon>
        <taxon>Agaricomycetidae</taxon>
        <taxon>Boletales</taxon>
        <taxon>Paxilineae</taxon>
        <taxon>Paxillaceae</taxon>
        <taxon>Paxillus</taxon>
    </lineage>
</organism>
<sequence>DLHDMVYDTTHIKHAGNALSAQYMPKKPSETWGVEVTMMDANGKIVHGKDGKPQKMKIQM</sequence>
<name>A0A0D0DD75_9AGAM</name>
<feature type="non-terminal residue" evidence="1">
    <location>
        <position position="60"/>
    </location>
</feature>
<evidence type="ECO:0000313" key="1">
    <source>
        <dbReference type="EMBL" id="KIK95222.1"/>
    </source>
</evidence>
<feature type="non-terminal residue" evidence="1">
    <location>
        <position position="1"/>
    </location>
</feature>
<reference evidence="2" key="2">
    <citation type="submission" date="2015-01" db="EMBL/GenBank/DDBJ databases">
        <title>Evolutionary Origins and Diversification of the Mycorrhizal Mutualists.</title>
        <authorList>
            <consortium name="DOE Joint Genome Institute"/>
            <consortium name="Mycorrhizal Genomics Consortium"/>
            <person name="Kohler A."/>
            <person name="Kuo A."/>
            <person name="Nagy L.G."/>
            <person name="Floudas D."/>
            <person name="Copeland A."/>
            <person name="Barry K.W."/>
            <person name="Cichocki N."/>
            <person name="Veneault-Fourrey C."/>
            <person name="LaButti K."/>
            <person name="Lindquist E.A."/>
            <person name="Lipzen A."/>
            <person name="Lundell T."/>
            <person name="Morin E."/>
            <person name="Murat C."/>
            <person name="Riley R."/>
            <person name="Ohm R."/>
            <person name="Sun H."/>
            <person name="Tunlid A."/>
            <person name="Henrissat B."/>
            <person name="Grigoriev I.V."/>
            <person name="Hibbett D.S."/>
            <person name="Martin F."/>
        </authorList>
    </citation>
    <scope>NUCLEOTIDE SEQUENCE [LARGE SCALE GENOMIC DNA]</scope>
    <source>
        <strain evidence="2">Ve08.2h10</strain>
    </source>
</reference>
<keyword evidence="2" id="KW-1185">Reference proteome</keyword>
<accession>A0A0D0DD75</accession>
<gene>
    <name evidence="1" type="ORF">PAXRUDRAFT_75551</name>
</gene>
<dbReference type="Proteomes" id="UP000054538">
    <property type="component" value="Unassembled WGS sequence"/>
</dbReference>
<dbReference type="HOGENOM" id="CLU_2948180_0_0_1"/>
<dbReference type="EMBL" id="KN825056">
    <property type="protein sequence ID" value="KIK95222.1"/>
    <property type="molecule type" value="Genomic_DNA"/>
</dbReference>
<dbReference type="OrthoDB" id="6511194at2759"/>
<dbReference type="InParanoid" id="A0A0D0DD75"/>
<dbReference type="AlphaFoldDB" id="A0A0D0DD75"/>
<proteinExistence type="predicted"/>
<protein>
    <submittedName>
        <fullName evidence="1">Uncharacterized protein</fullName>
    </submittedName>
</protein>
<evidence type="ECO:0000313" key="2">
    <source>
        <dbReference type="Proteomes" id="UP000054538"/>
    </source>
</evidence>
<reference evidence="1 2" key="1">
    <citation type="submission" date="2014-04" db="EMBL/GenBank/DDBJ databases">
        <authorList>
            <consortium name="DOE Joint Genome Institute"/>
            <person name="Kuo A."/>
            <person name="Kohler A."/>
            <person name="Jargeat P."/>
            <person name="Nagy L.G."/>
            <person name="Floudas D."/>
            <person name="Copeland A."/>
            <person name="Barry K.W."/>
            <person name="Cichocki N."/>
            <person name="Veneault-Fourrey C."/>
            <person name="LaButti K."/>
            <person name="Lindquist E.A."/>
            <person name="Lipzen A."/>
            <person name="Lundell T."/>
            <person name="Morin E."/>
            <person name="Murat C."/>
            <person name="Sun H."/>
            <person name="Tunlid A."/>
            <person name="Henrissat B."/>
            <person name="Grigoriev I.V."/>
            <person name="Hibbett D.S."/>
            <person name="Martin F."/>
            <person name="Nordberg H.P."/>
            <person name="Cantor M.N."/>
            <person name="Hua S.X."/>
        </authorList>
    </citation>
    <scope>NUCLEOTIDE SEQUENCE [LARGE SCALE GENOMIC DNA]</scope>
    <source>
        <strain evidence="1 2">Ve08.2h10</strain>
    </source>
</reference>